<dbReference type="InterPro" id="IPR050694">
    <property type="entry name" value="LRRC14/PRAME"/>
</dbReference>
<proteinExistence type="inferred from homology"/>
<evidence type="ECO:0000256" key="3">
    <source>
        <dbReference type="ARBA" id="ARBA00022737"/>
    </source>
</evidence>
<accession>A0AAU9ZF02</accession>
<dbReference type="GO" id="GO:0045892">
    <property type="term" value="P:negative regulation of DNA-templated transcription"/>
    <property type="evidence" value="ECO:0007669"/>
    <property type="project" value="InterPro"/>
</dbReference>
<comment type="caution">
    <text evidence="4">The sequence shown here is derived from an EMBL/GenBank/DDBJ whole genome shotgun (WGS) entry which is preliminary data.</text>
</comment>
<dbReference type="GO" id="GO:0045596">
    <property type="term" value="P:negative regulation of cell differentiation"/>
    <property type="evidence" value="ECO:0007669"/>
    <property type="project" value="InterPro"/>
</dbReference>
<evidence type="ECO:0000256" key="2">
    <source>
        <dbReference type="ARBA" id="ARBA00022614"/>
    </source>
</evidence>
<gene>
    <name evidence="4" type="primary">Gm12800</name>
    <name evidence="4" type="ORF">PHOROB_LOCUS7862</name>
</gene>
<keyword evidence="5" id="KW-1185">Reference proteome</keyword>
<evidence type="ECO:0000313" key="4">
    <source>
        <dbReference type="EMBL" id="CAH6790573.1"/>
    </source>
</evidence>
<dbReference type="PIRSF" id="PIRSF038286">
    <property type="entry name" value="PRAME"/>
    <property type="match status" value="1"/>
</dbReference>
<dbReference type="SUPFAM" id="SSF52047">
    <property type="entry name" value="RNI-like"/>
    <property type="match status" value="1"/>
</dbReference>
<dbReference type="InterPro" id="IPR032675">
    <property type="entry name" value="LRR_dom_sf"/>
</dbReference>
<comment type="similarity">
    <text evidence="1">Belongs to the PRAME family.</text>
</comment>
<reference evidence="4" key="1">
    <citation type="submission" date="2022-06" db="EMBL/GenBank/DDBJ databases">
        <authorList>
            <person name="Andreotti S."/>
            <person name="Wyler E."/>
        </authorList>
    </citation>
    <scope>NUCLEOTIDE SEQUENCE</scope>
</reference>
<dbReference type="EMBL" id="CALSGD010001431">
    <property type="protein sequence ID" value="CAH6790573.1"/>
    <property type="molecule type" value="Genomic_DNA"/>
</dbReference>
<sequence>MSIYNPPTLQQLAVENLLCNQTSTISTLEYLPINLFPPVFKKAITGRCMELLKAMVAAWPFSYLPVGALMKTANADVLQAVLDGVDILQAQKDRPREWKLRVLDLRNVNQDFWDVWASREDWFCSTETESEEQGGNKLRRDLKVVTDLSLRFHLTEHQTCLLQWAQQRKDSVQLCCMKMKICAFPVEIIKEILEIFPPEDIEELELSTNRILTFLAHIAPSLGYMTKLCKFHLAHIFLNTHTVLNMLADTEETCTLEVFSQFSKLNSLEHFSMHGIHLSPDHMQQLFGCLKTPLKFLSITLCQLPQSGFKHLSQCQALCQLKHLKLSGVVLSRFCVPHLRVVLENVADTLQNLELVNCVMEDSDLSALLPALSRCSQLTTVNFYDNDLSTAVLKKLVQSMAGLSNLTAEFYPASLECYDPLGRVLVEQFTQLCLELLDILFAKRQPKKIVFATGTCLQCCKRSVYDMETRLCDCGQ</sequence>
<dbReference type="Gene3D" id="3.80.10.10">
    <property type="entry name" value="Ribonuclease Inhibitor"/>
    <property type="match status" value="1"/>
</dbReference>
<dbReference type="PANTHER" id="PTHR14224:SF3">
    <property type="entry name" value="PRAME LIKE 17-RELATED"/>
    <property type="match status" value="1"/>
</dbReference>
<evidence type="ECO:0000313" key="5">
    <source>
        <dbReference type="Proteomes" id="UP001152836"/>
    </source>
</evidence>
<dbReference type="GO" id="GO:0008284">
    <property type="term" value="P:positive regulation of cell population proliferation"/>
    <property type="evidence" value="ECO:0007669"/>
    <property type="project" value="InterPro"/>
</dbReference>
<dbReference type="GO" id="GO:0005737">
    <property type="term" value="C:cytoplasm"/>
    <property type="evidence" value="ECO:0007669"/>
    <property type="project" value="TreeGrafter"/>
</dbReference>
<evidence type="ECO:0000256" key="1">
    <source>
        <dbReference type="ARBA" id="ARBA00009608"/>
    </source>
</evidence>
<keyword evidence="3" id="KW-0677">Repeat</keyword>
<dbReference type="Proteomes" id="UP001152836">
    <property type="component" value="Unassembled WGS sequence"/>
</dbReference>
<name>A0AAU9ZF02_PHORO</name>
<organism evidence="4 5">
    <name type="scientific">Phodopus roborovskii</name>
    <name type="common">Roborovski's desert hamster</name>
    <name type="synonym">Cricetulus roborovskii</name>
    <dbReference type="NCBI Taxonomy" id="109678"/>
    <lineage>
        <taxon>Eukaryota</taxon>
        <taxon>Metazoa</taxon>
        <taxon>Chordata</taxon>
        <taxon>Craniata</taxon>
        <taxon>Vertebrata</taxon>
        <taxon>Euteleostomi</taxon>
        <taxon>Mammalia</taxon>
        <taxon>Eutheria</taxon>
        <taxon>Euarchontoglires</taxon>
        <taxon>Glires</taxon>
        <taxon>Rodentia</taxon>
        <taxon>Myomorpha</taxon>
        <taxon>Muroidea</taxon>
        <taxon>Cricetidae</taxon>
        <taxon>Cricetinae</taxon>
        <taxon>Phodopus</taxon>
    </lineage>
</organism>
<dbReference type="InterPro" id="IPR026271">
    <property type="entry name" value="PRAME"/>
</dbReference>
<dbReference type="AlphaFoldDB" id="A0AAU9ZF02"/>
<protein>
    <submittedName>
        <fullName evidence="4">Gm12800 protein</fullName>
    </submittedName>
</protein>
<dbReference type="GO" id="GO:0043066">
    <property type="term" value="P:negative regulation of apoptotic process"/>
    <property type="evidence" value="ECO:0007669"/>
    <property type="project" value="InterPro"/>
</dbReference>
<dbReference type="PANTHER" id="PTHR14224">
    <property type="entry name" value="SIMILAR TO PREFERENTIALLY EXPRESSED ANTIGEN IN MELANOMA-LIKE 3"/>
    <property type="match status" value="1"/>
</dbReference>
<keyword evidence="2" id="KW-0433">Leucine-rich repeat</keyword>